<dbReference type="GO" id="GO:0006508">
    <property type="term" value="P:proteolysis"/>
    <property type="evidence" value="ECO:0007669"/>
    <property type="project" value="UniProtKB-KW"/>
</dbReference>
<organism evidence="9 10">
    <name type="scientific">Pontibacter virosus</name>
    <dbReference type="NCBI Taxonomy" id="1765052"/>
    <lineage>
        <taxon>Bacteria</taxon>
        <taxon>Pseudomonadati</taxon>
        <taxon>Bacteroidota</taxon>
        <taxon>Cytophagia</taxon>
        <taxon>Cytophagales</taxon>
        <taxon>Hymenobacteraceae</taxon>
        <taxon>Pontibacter</taxon>
    </lineage>
</organism>
<dbReference type="InterPro" id="IPR050626">
    <property type="entry name" value="Peptidase_M16"/>
</dbReference>
<feature type="region of interest" description="Disordered" evidence="6">
    <location>
        <begin position="27"/>
        <end position="51"/>
    </location>
</feature>
<evidence type="ECO:0000259" key="7">
    <source>
        <dbReference type="Pfam" id="PF00675"/>
    </source>
</evidence>
<dbReference type="InterPro" id="IPR011249">
    <property type="entry name" value="Metalloenz_LuxS/M16"/>
</dbReference>
<evidence type="ECO:0000256" key="6">
    <source>
        <dbReference type="SAM" id="MobiDB-lite"/>
    </source>
</evidence>
<dbReference type="EMBL" id="QEKI01000003">
    <property type="protein sequence ID" value="PVY42308.1"/>
    <property type="molecule type" value="Genomic_DNA"/>
</dbReference>
<feature type="compositionally biased region" description="Low complexity" evidence="6">
    <location>
        <begin position="28"/>
        <end position="39"/>
    </location>
</feature>
<evidence type="ECO:0000313" key="9">
    <source>
        <dbReference type="EMBL" id="PVY42308.1"/>
    </source>
</evidence>
<dbReference type="Proteomes" id="UP000245466">
    <property type="component" value="Unassembled WGS sequence"/>
</dbReference>
<sequence length="483" mass="54633">MDHTPFKDIVRWGALALLLSWSSCGQRTTTQSPDTTTATAESVAPGTEETTNESAYQIPMDYYTLDNGLKVVLSQDKTAPIATIAVYYNIGFRNEPKDRTGFAHLFEHMMFQGSDNLGKMEFIQLVQKNGGILNGSTRFDFTNYFEIVPAHKLETMLWAEADRMKGLNITQENLNNQQGVVKNEVKVNVLNQPYGGFPWLDMPQYANKNWYNAHNFYGDLKDLDAATLEDVQSFFDTFYSPNNAVLVVVGDFEKGDAKNWIQQYFGGIPSVKLPEPVDLTEPRQEKEQRFTKDDKLANRPALAFAYHMPERNSPEYYAMGLLDQILLQGNDSRLYQALVQERGYTGSVDGGINAFLGNMYNYNGPMLWMGSLIHDQNVNADEIVKVLDEEIQKLQQEGIDQELIDLAIVKIRSSLYDQVSASSGFGKADLLATFALFDNDPARINRLESEFRKVTPELLRKTLEEYLRPTNRTVLVVNPLAKS</sequence>
<comment type="caution">
    <text evidence="9">The sequence shown here is derived from an EMBL/GenBank/DDBJ whole genome shotgun (WGS) entry which is preliminary data.</text>
</comment>
<dbReference type="SUPFAM" id="SSF63411">
    <property type="entry name" value="LuxS/MPP-like metallohydrolase"/>
    <property type="match status" value="2"/>
</dbReference>
<evidence type="ECO:0000256" key="5">
    <source>
        <dbReference type="ARBA" id="ARBA00023049"/>
    </source>
</evidence>
<dbReference type="GO" id="GO:0008237">
    <property type="term" value="F:metallopeptidase activity"/>
    <property type="evidence" value="ECO:0007669"/>
    <property type="project" value="UniProtKB-KW"/>
</dbReference>
<dbReference type="PROSITE" id="PS51257">
    <property type="entry name" value="PROKAR_LIPOPROTEIN"/>
    <property type="match status" value="1"/>
</dbReference>
<keyword evidence="2" id="KW-0645">Protease</keyword>
<dbReference type="Gene3D" id="3.30.830.10">
    <property type="entry name" value="Metalloenzyme, LuxS/M16 peptidase-like"/>
    <property type="match status" value="2"/>
</dbReference>
<evidence type="ECO:0000313" key="10">
    <source>
        <dbReference type="Proteomes" id="UP000245466"/>
    </source>
</evidence>
<dbReference type="Pfam" id="PF05193">
    <property type="entry name" value="Peptidase_M16_C"/>
    <property type="match status" value="1"/>
</dbReference>
<keyword evidence="3" id="KW-0378">Hydrolase</keyword>
<evidence type="ECO:0000256" key="1">
    <source>
        <dbReference type="ARBA" id="ARBA00007261"/>
    </source>
</evidence>
<dbReference type="GO" id="GO:0046872">
    <property type="term" value="F:metal ion binding"/>
    <property type="evidence" value="ECO:0007669"/>
    <property type="project" value="InterPro"/>
</dbReference>
<dbReference type="InterPro" id="IPR007863">
    <property type="entry name" value="Peptidase_M16_C"/>
</dbReference>
<name>A0A2U1B0W5_9BACT</name>
<evidence type="ECO:0000256" key="4">
    <source>
        <dbReference type="ARBA" id="ARBA00022833"/>
    </source>
</evidence>
<gene>
    <name evidence="9" type="ORF">C8E01_103174</name>
</gene>
<reference evidence="9 10" key="1">
    <citation type="submission" date="2018-04" db="EMBL/GenBank/DDBJ databases">
        <title>Genomic Encyclopedia of Type Strains, Phase IV (KMG-IV): sequencing the most valuable type-strain genomes for metagenomic binning, comparative biology and taxonomic classification.</title>
        <authorList>
            <person name="Goeker M."/>
        </authorList>
    </citation>
    <scope>NUCLEOTIDE SEQUENCE [LARGE SCALE GENOMIC DNA]</scope>
    <source>
        <strain evidence="9 10">DSM 100231</strain>
    </source>
</reference>
<evidence type="ECO:0000259" key="8">
    <source>
        <dbReference type="Pfam" id="PF05193"/>
    </source>
</evidence>
<feature type="domain" description="Peptidase M16 C-terminal" evidence="8">
    <location>
        <begin position="226"/>
        <end position="407"/>
    </location>
</feature>
<feature type="domain" description="Peptidase M16 N-terminal" evidence="7">
    <location>
        <begin position="71"/>
        <end position="189"/>
    </location>
</feature>
<evidence type="ECO:0000256" key="3">
    <source>
        <dbReference type="ARBA" id="ARBA00022801"/>
    </source>
</evidence>
<keyword evidence="4" id="KW-0862">Zinc</keyword>
<keyword evidence="10" id="KW-1185">Reference proteome</keyword>
<dbReference type="PANTHER" id="PTHR43690:SF17">
    <property type="entry name" value="PROTEIN YHJJ"/>
    <property type="match status" value="1"/>
</dbReference>
<keyword evidence="5" id="KW-0482">Metalloprotease</keyword>
<dbReference type="AlphaFoldDB" id="A0A2U1B0W5"/>
<dbReference type="InterPro" id="IPR011765">
    <property type="entry name" value="Pept_M16_N"/>
</dbReference>
<proteinExistence type="inferred from homology"/>
<dbReference type="Pfam" id="PF00675">
    <property type="entry name" value="Peptidase_M16"/>
    <property type="match status" value="1"/>
</dbReference>
<accession>A0A2U1B0W5</accession>
<dbReference type="PANTHER" id="PTHR43690">
    <property type="entry name" value="NARDILYSIN"/>
    <property type="match status" value="1"/>
</dbReference>
<protein>
    <submittedName>
        <fullName evidence="9">Putative Zn-dependent peptidase</fullName>
    </submittedName>
</protein>
<evidence type="ECO:0000256" key="2">
    <source>
        <dbReference type="ARBA" id="ARBA00022670"/>
    </source>
</evidence>
<comment type="similarity">
    <text evidence="1">Belongs to the peptidase M16 family.</text>
</comment>